<dbReference type="OrthoDB" id="416786at2759"/>
<keyword evidence="3" id="KW-1185">Reference proteome</keyword>
<dbReference type="SUPFAM" id="SSF51735">
    <property type="entry name" value="NAD(P)-binding Rossmann-fold domains"/>
    <property type="match status" value="1"/>
</dbReference>
<dbReference type="EMBL" id="JAPEIS010000007">
    <property type="protein sequence ID" value="KAJ8064913.1"/>
    <property type="molecule type" value="Genomic_DNA"/>
</dbReference>
<dbReference type="Gene3D" id="3.40.50.720">
    <property type="entry name" value="NAD(P)-binding Rossmann-like Domain"/>
    <property type="match status" value="1"/>
</dbReference>
<protein>
    <recommendedName>
        <fullName evidence="1">Thioester reductase (TE) domain-containing protein</fullName>
    </recommendedName>
</protein>
<reference evidence="2" key="1">
    <citation type="submission" date="2022-11" db="EMBL/GenBank/DDBJ databases">
        <title>Genome Resource of Sclerotinia nivalis Strain SnTB1, a Plant Pathogen Isolated from American Ginseng.</title>
        <authorList>
            <person name="Fan S."/>
        </authorList>
    </citation>
    <scope>NUCLEOTIDE SEQUENCE</scope>
    <source>
        <strain evidence="2">SnTB1</strain>
    </source>
</reference>
<dbReference type="InterPro" id="IPR013120">
    <property type="entry name" value="FAR_NAD-bd"/>
</dbReference>
<comment type="caution">
    <text evidence="2">The sequence shown here is derived from an EMBL/GenBank/DDBJ whole genome shotgun (WGS) entry which is preliminary data.</text>
</comment>
<evidence type="ECO:0000259" key="1">
    <source>
        <dbReference type="Pfam" id="PF07993"/>
    </source>
</evidence>
<name>A0A9X0AM90_9HELO</name>
<dbReference type="InterPro" id="IPR036291">
    <property type="entry name" value="NAD(P)-bd_dom_sf"/>
</dbReference>
<dbReference type="AlphaFoldDB" id="A0A9X0AM90"/>
<evidence type="ECO:0000313" key="3">
    <source>
        <dbReference type="Proteomes" id="UP001152300"/>
    </source>
</evidence>
<organism evidence="2 3">
    <name type="scientific">Sclerotinia nivalis</name>
    <dbReference type="NCBI Taxonomy" id="352851"/>
    <lineage>
        <taxon>Eukaryota</taxon>
        <taxon>Fungi</taxon>
        <taxon>Dikarya</taxon>
        <taxon>Ascomycota</taxon>
        <taxon>Pezizomycotina</taxon>
        <taxon>Leotiomycetes</taxon>
        <taxon>Helotiales</taxon>
        <taxon>Sclerotiniaceae</taxon>
        <taxon>Sclerotinia</taxon>
    </lineage>
</organism>
<dbReference type="Pfam" id="PF07993">
    <property type="entry name" value="NAD_binding_4"/>
    <property type="match status" value="1"/>
</dbReference>
<sequence>MKRTLDSEPRLIELMNSSTLGGMARIVNGAEGAPAIDWQVETTLPLYSSGYIDKEKTLNGAKKSNDLIIILAGATGYPGRHILSRLIEAHEVKEVHCLVRSETLSNSPLSSHPKVHYLPADLAQPNLGLSSTAFISYHKRLTLL</sequence>
<proteinExistence type="predicted"/>
<evidence type="ECO:0000313" key="2">
    <source>
        <dbReference type="EMBL" id="KAJ8064913.1"/>
    </source>
</evidence>
<gene>
    <name evidence="2" type="ORF">OCU04_007217</name>
</gene>
<accession>A0A9X0AM90</accession>
<dbReference type="Proteomes" id="UP001152300">
    <property type="component" value="Unassembled WGS sequence"/>
</dbReference>
<feature type="domain" description="Thioester reductase (TE)" evidence="1">
    <location>
        <begin position="71"/>
        <end position="135"/>
    </location>
</feature>